<dbReference type="PRINTS" id="PR00682">
    <property type="entry name" value="IPNSYNTHASE"/>
</dbReference>
<dbReference type="InterPro" id="IPR027443">
    <property type="entry name" value="IPNS-like_sf"/>
</dbReference>
<dbReference type="STRING" id="36022.A0A1V2KZE7"/>
<accession>A0A1V2KZE7</accession>
<dbReference type="InterPro" id="IPR050231">
    <property type="entry name" value="Iron_ascorbate_oxido_reductase"/>
</dbReference>
<dbReference type="InterPro" id="IPR026992">
    <property type="entry name" value="DIOX_N"/>
</dbReference>
<dbReference type="Pfam" id="PF14226">
    <property type="entry name" value="DIOX_N"/>
    <property type="match status" value="1"/>
</dbReference>
<dbReference type="InterPro" id="IPR005123">
    <property type="entry name" value="Oxoglu/Fe-dep_dioxygenase_dom"/>
</dbReference>
<dbReference type="GO" id="GO:0044283">
    <property type="term" value="P:small molecule biosynthetic process"/>
    <property type="evidence" value="ECO:0007669"/>
    <property type="project" value="UniProtKB-ARBA"/>
</dbReference>
<dbReference type="VEuPathDB" id="FungiDB:BON22_5200"/>
<dbReference type="AlphaFoldDB" id="A0A1V2KZE7"/>
<evidence type="ECO:0000313" key="4">
    <source>
        <dbReference type="Proteomes" id="UP000189513"/>
    </source>
</evidence>
<sequence length="700" mass="78257">MTATVADASAVIVPSSTRVKASAPDITSSNRLAQVVDGSITNVQPRPDPDVSDSSVSKDDIHLAIGPAELAEEDTTSDSEDSDERLEHILNTSDTTTILDSLKINLSPSKDPEIAAEKPEFDFIEKSTEDEATMIDEFPLFPNKIRPTLIIEEEERILRTPEKRSLRDAFDEDSEEGSISKRTRSSALIPHEDQENLSPISRKMQQLQNIKSRIPLPVSQIAVRRSKRLEEPIDTRKICCPKNIEMELRPVLKVKSNCLNYIVDASTGLLFDATKYATEMNSVNGEGIPIPQTPNELVTIPVAKERKASKNPKTAMLRGVAPFKTKSGKANGVVVGFYSEEEYKKFCETDTSTIKSSYTNLGTHPLVDMPTATQSTDMLPIIDFGPFLLGTKEGKITTARKMVDTMKEYGFMYVINHGIPQDDQDKMMEFSRRFFAMSYEKKMKCPHPDDGAHHRGYSSLGKEKIAQMGDDVNKKNVPDIKESYDMGNENLGICNFWPDDEDIPGFKDCIEHYWKICDETTMNFLRAIAIGMDLPEEFLVEAHSNSENQCRLLHYPPTKEEDLRNGDADRISAHTDYGTITLLLQDECGGLEVEDPYNKGVFIPAPYIKGSLVVNTADCLQRWSNDTLRSTMHRVTAPPVVSKTGYTKERYSIPFFVTANHDVIVDALPGTFSDEKPKKYGPITVGDWMTMRMSAGYKAS</sequence>
<dbReference type="Pfam" id="PF03171">
    <property type="entry name" value="2OG-FeII_Oxy"/>
    <property type="match status" value="1"/>
</dbReference>
<feature type="region of interest" description="Disordered" evidence="1">
    <location>
        <begin position="162"/>
        <end position="192"/>
    </location>
</feature>
<dbReference type="Proteomes" id="UP000189513">
    <property type="component" value="Unassembled WGS sequence"/>
</dbReference>
<reference evidence="4" key="1">
    <citation type="journal article" date="2017" name="Genome Announc.">
        <title>Genome sequences of Cyberlindnera fabianii 65, Pichia kudriavzevii 129, and Saccharomyces cerevisiae 131 isolated from fermented masau fruits in Zimbabwe.</title>
        <authorList>
            <person name="van Rijswijck I.M.H."/>
            <person name="Derks M.F.L."/>
            <person name="Abee T."/>
            <person name="de Ridder D."/>
            <person name="Smid E.J."/>
        </authorList>
    </citation>
    <scope>NUCLEOTIDE SEQUENCE [LARGE SCALE GENOMIC DNA]</scope>
    <source>
        <strain evidence="4">65</strain>
    </source>
</reference>
<comment type="caution">
    <text evidence="3">The sequence shown here is derived from an EMBL/GenBank/DDBJ whole genome shotgun (WGS) entry which is preliminary data.</text>
</comment>
<feature type="domain" description="Fe2OG dioxygenase" evidence="2">
    <location>
        <begin position="546"/>
        <end position="659"/>
    </location>
</feature>
<dbReference type="SUPFAM" id="SSF51197">
    <property type="entry name" value="Clavaminate synthase-like"/>
    <property type="match status" value="1"/>
</dbReference>
<gene>
    <name evidence="3" type="ORF">BON22_5200</name>
</gene>
<dbReference type="EMBL" id="MPUK01000015">
    <property type="protein sequence ID" value="ONH64924.1"/>
    <property type="molecule type" value="Genomic_DNA"/>
</dbReference>
<evidence type="ECO:0000313" key="3">
    <source>
        <dbReference type="EMBL" id="ONH64924.1"/>
    </source>
</evidence>
<dbReference type="PANTHER" id="PTHR47990">
    <property type="entry name" value="2-OXOGLUTARATE (2OG) AND FE(II)-DEPENDENT OXYGENASE SUPERFAMILY PROTEIN-RELATED"/>
    <property type="match status" value="1"/>
</dbReference>
<keyword evidence="4" id="KW-1185">Reference proteome</keyword>
<evidence type="ECO:0000256" key="1">
    <source>
        <dbReference type="SAM" id="MobiDB-lite"/>
    </source>
</evidence>
<organism evidence="3 4">
    <name type="scientific">Cyberlindnera fabianii</name>
    <name type="common">Yeast</name>
    <name type="synonym">Hansenula fabianii</name>
    <dbReference type="NCBI Taxonomy" id="36022"/>
    <lineage>
        <taxon>Eukaryota</taxon>
        <taxon>Fungi</taxon>
        <taxon>Dikarya</taxon>
        <taxon>Ascomycota</taxon>
        <taxon>Saccharomycotina</taxon>
        <taxon>Saccharomycetes</taxon>
        <taxon>Phaffomycetales</taxon>
        <taxon>Phaffomycetaceae</taxon>
        <taxon>Cyberlindnera</taxon>
    </lineage>
</organism>
<feature type="region of interest" description="Disordered" evidence="1">
    <location>
        <begin position="37"/>
        <end position="58"/>
    </location>
</feature>
<name>A0A1V2KZE7_CYBFA</name>
<dbReference type="InterPro" id="IPR044861">
    <property type="entry name" value="IPNS-like_FE2OG_OXY"/>
</dbReference>
<protein>
    <recommendedName>
        <fullName evidence="2">Fe2OG dioxygenase domain-containing protein</fullName>
    </recommendedName>
</protein>
<dbReference type="Gene3D" id="2.60.120.330">
    <property type="entry name" value="B-lactam Antibiotic, Isopenicillin N Synthase, Chain"/>
    <property type="match status" value="1"/>
</dbReference>
<dbReference type="PROSITE" id="PS51471">
    <property type="entry name" value="FE2OG_OXY"/>
    <property type="match status" value="1"/>
</dbReference>
<evidence type="ECO:0000259" key="2">
    <source>
        <dbReference type="PROSITE" id="PS51471"/>
    </source>
</evidence>
<proteinExistence type="predicted"/>